<dbReference type="EMBL" id="JAYGHY010000002">
    <property type="protein sequence ID" value="MEA5441118.1"/>
    <property type="molecule type" value="Genomic_DNA"/>
</dbReference>
<evidence type="ECO:0000313" key="2">
    <source>
        <dbReference type="Proteomes" id="UP001302329"/>
    </source>
</evidence>
<keyword evidence="2" id="KW-1185">Reference proteome</keyword>
<gene>
    <name evidence="1" type="ORF">VB739_00960</name>
</gene>
<accession>A0ABU5SRM0</accession>
<name>A0ABU5SRM0_9CYAN</name>
<sequence>MKRQQPMDDNLLAAKILALRSPALHSPLATRTMSNKADAAAKDAEGKLESALGELTGDTGHQIKGKAKQVQASAMNAAEDLKDGAKAVAQKVSDAAAKLADG</sequence>
<protein>
    <submittedName>
        <fullName evidence="1">CsbD family protein</fullName>
    </submittedName>
</protein>
<proteinExistence type="predicted"/>
<dbReference type="SUPFAM" id="SSF69047">
    <property type="entry name" value="Hypothetical protein YjbJ"/>
    <property type="match status" value="1"/>
</dbReference>
<reference evidence="1 2" key="1">
    <citation type="submission" date="2023-12" db="EMBL/GenBank/DDBJ databases">
        <title>Baltic Sea Cyanobacteria.</title>
        <authorList>
            <person name="Delbaje E."/>
            <person name="Fewer D.P."/>
            <person name="Shishido T.K."/>
        </authorList>
    </citation>
    <scope>NUCLEOTIDE SEQUENCE [LARGE SCALE GENOMIC DNA]</scope>
    <source>
        <strain evidence="1 2">UHCC 0281</strain>
    </source>
</reference>
<evidence type="ECO:0000313" key="1">
    <source>
        <dbReference type="EMBL" id="MEA5441118.1"/>
    </source>
</evidence>
<dbReference type="InterPro" id="IPR036629">
    <property type="entry name" value="YjbJ_sf"/>
</dbReference>
<organism evidence="1 2">
    <name type="scientific">Cyanobium gracile UHCC 0281</name>
    <dbReference type="NCBI Taxonomy" id="3110309"/>
    <lineage>
        <taxon>Bacteria</taxon>
        <taxon>Bacillati</taxon>
        <taxon>Cyanobacteriota</taxon>
        <taxon>Cyanophyceae</taxon>
        <taxon>Synechococcales</taxon>
        <taxon>Prochlorococcaceae</taxon>
        <taxon>Cyanobium</taxon>
    </lineage>
</organism>
<dbReference type="Proteomes" id="UP001302329">
    <property type="component" value="Unassembled WGS sequence"/>
</dbReference>
<comment type="caution">
    <text evidence="1">The sequence shown here is derived from an EMBL/GenBank/DDBJ whole genome shotgun (WGS) entry which is preliminary data.</text>
</comment>